<accession>A0A1G1YF89</accession>
<gene>
    <name evidence="2" type="ORF">A3J59_00395</name>
</gene>
<reference evidence="2 3" key="1">
    <citation type="journal article" date="2016" name="Nat. Commun.">
        <title>Thousands of microbial genomes shed light on interconnected biogeochemical processes in an aquifer system.</title>
        <authorList>
            <person name="Anantharaman K."/>
            <person name="Brown C.T."/>
            <person name="Hug L.A."/>
            <person name="Sharon I."/>
            <person name="Castelle C.J."/>
            <person name="Probst A.J."/>
            <person name="Thomas B.C."/>
            <person name="Singh A."/>
            <person name="Wilkins M.J."/>
            <person name="Karaoz U."/>
            <person name="Brodie E.L."/>
            <person name="Williams K.H."/>
            <person name="Hubbard S.S."/>
            <person name="Banfield J.F."/>
        </authorList>
    </citation>
    <scope>NUCLEOTIDE SEQUENCE [LARGE SCALE GENOMIC DNA]</scope>
</reference>
<organism evidence="2 3">
    <name type="scientific">Candidatus Buchananbacteria bacterium RIFCSPHIGHO2_02_FULL_56_16</name>
    <dbReference type="NCBI Taxonomy" id="1797542"/>
    <lineage>
        <taxon>Bacteria</taxon>
        <taxon>Candidatus Buchananiibacteriota</taxon>
    </lineage>
</organism>
<dbReference type="Pfam" id="PF04977">
    <property type="entry name" value="DivIC"/>
    <property type="match status" value="1"/>
</dbReference>
<evidence type="ECO:0000313" key="3">
    <source>
        <dbReference type="Proteomes" id="UP000177310"/>
    </source>
</evidence>
<keyword evidence="1" id="KW-0175">Coiled coil</keyword>
<dbReference type="Proteomes" id="UP000177310">
    <property type="component" value="Unassembled WGS sequence"/>
</dbReference>
<dbReference type="EMBL" id="MHIL01000026">
    <property type="protein sequence ID" value="OGY50949.1"/>
    <property type="molecule type" value="Genomic_DNA"/>
</dbReference>
<evidence type="ECO:0000256" key="1">
    <source>
        <dbReference type="SAM" id="Coils"/>
    </source>
</evidence>
<evidence type="ECO:0008006" key="4">
    <source>
        <dbReference type="Google" id="ProtNLM"/>
    </source>
</evidence>
<evidence type="ECO:0000313" key="2">
    <source>
        <dbReference type="EMBL" id="OGY50949.1"/>
    </source>
</evidence>
<proteinExistence type="predicted"/>
<feature type="coiled-coil region" evidence="1">
    <location>
        <begin position="41"/>
        <end position="68"/>
    </location>
</feature>
<dbReference type="STRING" id="1797542.A3J59_00395"/>
<comment type="caution">
    <text evidence="2">The sequence shown here is derived from an EMBL/GenBank/DDBJ whole genome shotgun (WGS) entry which is preliminary data.</text>
</comment>
<protein>
    <recommendedName>
        <fullName evidence="4">Cell division protein FtsL</fullName>
    </recommendedName>
</protein>
<sequence>MANESLRSTIQRKLGSKAILLAGLLLLLLFSANFIRSRSGNRAINREISSLETDINQLEQDNTRLAELIKYLNSPAYLEEKARTDLGLRKPGERAVIVPDTGANPIAEAANASTPTSSPATSNPGRWWRYFFAKK</sequence>
<dbReference type="AlphaFoldDB" id="A0A1G1YF89"/>
<name>A0A1G1YF89_9BACT</name>
<dbReference type="InterPro" id="IPR007060">
    <property type="entry name" value="FtsL/DivIC"/>
</dbReference>